<comment type="catalytic activity">
    <reaction evidence="4 5">
        <text>an acyl phosphate + H2O = a carboxylate + phosphate + H(+)</text>
        <dbReference type="Rhea" id="RHEA:14965"/>
        <dbReference type="ChEBI" id="CHEBI:15377"/>
        <dbReference type="ChEBI" id="CHEBI:15378"/>
        <dbReference type="ChEBI" id="CHEBI:29067"/>
        <dbReference type="ChEBI" id="CHEBI:43474"/>
        <dbReference type="ChEBI" id="CHEBI:59918"/>
        <dbReference type="EC" id="3.6.1.7"/>
    </reaction>
</comment>
<comment type="similarity">
    <text evidence="1 6">Belongs to the acylphosphatase family.</text>
</comment>
<dbReference type="Pfam" id="PF00708">
    <property type="entry name" value="Acylphosphatase"/>
    <property type="match status" value="1"/>
</dbReference>
<reference evidence="8 9" key="1">
    <citation type="journal article" date="2020" name="Biotechnol. Biofuels">
        <title>New insights from the biogas microbiome by comprehensive genome-resolved metagenomics of nearly 1600 species originating from multiple anaerobic digesters.</title>
        <authorList>
            <person name="Campanaro S."/>
            <person name="Treu L."/>
            <person name="Rodriguez-R L.M."/>
            <person name="Kovalovszki A."/>
            <person name="Ziels R.M."/>
            <person name="Maus I."/>
            <person name="Zhu X."/>
            <person name="Kougias P.G."/>
            <person name="Basile A."/>
            <person name="Luo G."/>
            <person name="Schluter A."/>
            <person name="Konstantinidis K.T."/>
            <person name="Angelidaki I."/>
        </authorList>
    </citation>
    <scope>NUCLEOTIDE SEQUENCE [LARGE SCALE GENOMIC DNA]</scope>
    <source>
        <strain evidence="8">AS06rmzACSIP_235</strain>
    </source>
</reference>
<protein>
    <recommendedName>
        <fullName evidence="3 5">acylphosphatase</fullName>
        <ecNumber evidence="2 5">3.6.1.7</ecNumber>
    </recommendedName>
</protein>
<evidence type="ECO:0000256" key="4">
    <source>
        <dbReference type="ARBA" id="ARBA00047645"/>
    </source>
</evidence>
<accession>A0A847HDT9</accession>
<feature type="domain" description="Acylphosphatase-like" evidence="7">
    <location>
        <begin position="20"/>
        <end position="103"/>
    </location>
</feature>
<evidence type="ECO:0000256" key="2">
    <source>
        <dbReference type="ARBA" id="ARBA00012150"/>
    </source>
</evidence>
<sequence>MGRFGPGHPPQPEGPREVIRLTAHVDGNVQGVGFRWWTRQQAVELGLVGSAANLPDGRVKVIAEGADEAVGELLRRLWSGPGGVDEVSQEWAAPLGEDGFRTF</sequence>
<dbReference type="Proteomes" id="UP000523614">
    <property type="component" value="Unassembled WGS sequence"/>
</dbReference>
<keyword evidence="5 8" id="KW-0378">Hydrolase</keyword>
<name>A0A847HDT9_9CORY</name>
<dbReference type="GO" id="GO:0003998">
    <property type="term" value="F:acylphosphatase activity"/>
    <property type="evidence" value="ECO:0007669"/>
    <property type="project" value="UniProtKB-EC"/>
</dbReference>
<dbReference type="InterPro" id="IPR036046">
    <property type="entry name" value="Acylphosphatase-like_dom_sf"/>
</dbReference>
<dbReference type="PANTHER" id="PTHR47268:SF4">
    <property type="entry name" value="ACYLPHOSPHATASE"/>
    <property type="match status" value="1"/>
</dbReference>
<evidence type="ECO:0000256" key="3">
    <source>
        <dbReference type="ARBA" id="ARBA00015991"/>
    </source>
</evidence>
<comment type="caution">
    <text evidence="8">The sequence shown here is derived from an EMBL/GenBank/DDBJ whole genome shotgun (WGS) entry which is preliminary data.</text>
</comment>
<dbReference type="EMBL" id="JAAYYP010000418">
    <property type="protein sequence ID" value="NLF91933.1"/>
    <property type="molecule type" value="Genomic_DNA"/>
</dbReference>
<evidence type="ECO:0000313" key="8">
    <source>
        <dbReference type="EMBL" id="NLF91933.1"/>
    </source>
</evidence>
<proteinExistence type="inferred from homology"/>
<dbReference type="InterPro" id="IPR001792">
    <property type="entry name" value="Acylphosphatase-like_dom"/>
</dbReference>
<dbReference type="InterPro" id="IPR020456">
    <property type="entry name" value="Acylphosphatase"/>
</dbReference>
<evidence type="ECO:0000256" key="6">
    <source>
        <dbReference type="RuleBase" id="RU004168"/>
    </source>
</evidence>
<evidence type="ECO:0000259" key="7">
    <source>
        <dbReference type="PROSITE" id="PS51160"/>
    </source>
</evidence>
<evidence type="ECO:0000313" key="9">
    <source>
        <dbReference type="Proteomes" id="UP000523614"/>
    </source>
</evidence>
<dbReference type="PROSITE" id="PS51160">
    <property type="entry name" value="ACYLPHOSPHATASE_3"/>
    <property type="match status" value="1"/>
</dbReference>
<organism evidence="8 9">
    <name type="scientific">Corynebacterium marinum</name>
    <dbReference type="NCBI Taxonomy" id="349751"/>
    <lineage>
        <taxon>Bacteria</taxon>
        <taxon>Bacillati</taxon>
        <taxon>Actinomycetota</taxon>
        <taxon>Actinomycetes</taxon>
        <taxon>Mycobacteriales</taxon>
        <taxon>Corynebacteriaceae</taxon>
        <taxon>Corynebacterium</taxon>
    </lineage>
</organism>
<feature type="active site" evidence="5">
    <location>
        <position position="53"/>
    </location>
</feature>
<gene>
    <name evidence="8" type="ORF">GX570_11410</name>
</gene>
<dbReference type="PANTHER" id="PTHR47268">
    <property type="entry name" value="ACYLPHOSPHATASE"/>
    <property type="match status" value="1"/>
</dbReference>
<evidence type="ECO:0000256" key="5">
    <source>
        <dbReference type="PROSITE-ProRule" id="PRU00520"/>
    </source>
</evidence>
<dbReference type="EC" id="3.6.1.7" evidence="2 5"/>
<evidence type="ECO:0000256" key="1">
    <source>
        <dbReference type="ARBA" id="ARBA00005614"/>
    </source>
</evidence>
<dbReference type="AlphaFoldDB" id="A0A847HDT9"/>
<dbReference type="PROSITE" id="PS00150">
    <property type="entry name" value="ACYLPHOSPHATASE_1"/>
    <property type="match status" value="1"/>
</dbReference>
<feature type="active site" evidence="5">
    <location>
        <position position="35"/>
    </location>
</feature>
<dbReference type="NCBIfam" id="NF010997">
    <property type="entry name" value="PRK14422.1"/>
    <property type="match status" value="1"/>
</dbReference>
<dbReference type="SUPFAM" id="SSF54975">
    <property type="entry name" value="Acylphosphatase/BLUF domain-like"/>
    <property type="match status" value="1"/>
</dbReference>
<dbReference type="Gene3D" id="3.30.70.100">
    <property type="match status" value="1"/>
</dbReference>
<dbReference type="InterPro" id="IPR017968">
    <property type="entry name" value="Acylphosphatase_CS"/>
</dbReference>